<dbReference type="OrthoDB" id="6263084at2"/>
<reference evidence="3" key="1">
    <citation type="submission" date="2018-06" db="EMBL/GenBank/DDBJ databases">
        <authorList>
            <person name="Cea G.-C."/>
            <person name="William W."/>
        </authorList>
    </citation>
    <scope>NUCLEOTIDE SEQUENCE [LARGE SCALE GENOMIC DNA]</scope>
    <source>
        <strain evidence="3">DB21MT-2</strain>
    </source>
</reference>
<dbReference type="Pfam" id="PF14252">
    <property type="entry name" value="DUF4347"/>
    <property type="match status" value="1"/>
</dbReference>
<dbReference type="KEGG" id="sbk:SHEWBE_1235"/>
<dbReference type="AlphaFoldDB" id="A0A330LZ28"/>
<dbReference type="RefSeq" id="WP_112351813.1">
    <property type="nucleotide sequence ID" value="NZ_LS483452.1"/>
</dbReference>
<evidence type="ECO:0000313" key="3">
    <source>
        <dbReference type="Proteomes" id="UP000250123"/>
    </source>
</evidence>
<feature type="domain" description="DUF4347" evidence="1">
    <location>
        <begin position="84"/>
        <end position="257"/>
    </location>
</feature>
<accession>A0A330LZ28</accession>
<protein>
    <recommendedName>
        <fullName evidence="1">DUF4347 domain-containing protein</fullName>
    </recommendedName>
</protein>
<gene>
    <name evidence="2" type="ORF">SHEWBE_1235</name>
</gene>
<evidence type="ECO:0000313" key="2">
    <source>
        <dbReference type="EMBL" id="SQH75201.1"/>
    </source>
</evidence>
<dbReference type="Proteomes" id="UP000250123">
    <property type="component" value="Chromosome SHEWBE"/>
</dbReference>
<sequence length="261" mass="29331">MKLDLIYPWILLLTRWVRSFFSPLFSDRHHLSKLISKLFFREGDKVTYLSGLLVLIICLMTVQQAKAVEHETEYLPANIAETELIIIDPAVHDPYMLYQALKAKFKQHLGQNNKTKIVFLRPELEPLQQIRNAIKDTADISQLSIVSHASNGAIFLAGKWIDKDYINQHQAMMSEIGSSLKKGADLKLYGCNLASGVSGKSFVNRVAELTQLDVAASTDTTGGVKQGHNWKLEYQVGNIDSRSLFSETLPRSYSSALGFSR</sequence>
<dbReference type="EMBL" id="LS483452">
    <property type="protein sequence ID" value="SQH75201.1"/>
    <property type="molecule type" value="Genomic_DNA"/>
</dbReference>
<organism evidence="2 3">
    <name type="scientific">Shewanella benthica</name>
    <dbReference type="NCBI Taxonomy" id="43661"/>
    <lineage>
        <taxon>Bacteria</taxon>
        <taxon>Pseudomonadati</taxon>
        <taxon>Pseudomonadota</taxon>
        <taxon>Gammaproteobacteria</taxon>
        <taxon>Alteromonadales</taxon>
        <taxon>Shewanellaceae</taxon>
        <taxon>Shewanella</taxon>
    </lineage>
</organism>
<name>A0A330LZ28_9GAMM</name>
<dbReference type="InterPro" id="IPR025592">
    <property type="entry name" value="DUF4347"/>
</dbReference>
<proteinExistence type="predicted"/>
<evidence type="ECO:0000259" key="1">
    <source>
        <dbReference type="Pfam" id="PF14252"/>
    </source>
</evidence>